<name>A0A1J9RH82_9PEZI</name>
<feature type="compositionally biased region" description="Basic residues" evidence="1">
    <location>
        <begin position="309"/>
        <end position="319"/>
    </location>
</feature>
<dbReference type="EMBL" id="MNUE01000002">
    <property type="protein sequence ID" value="OJD39777.1"/>
    <property type="molecule type" value="Genomic_DNA"/>
</dbReference>
<sequence>MVCSHVVHATAAMFGACSGNTAMNKVQHVKLKREIETMCNLMQPGGVISFVWDGHAAGNGSQKLTRYTCTVGWSRRVSLLDRSPSSYFGPKKVEYISLVESHTYAPVKHFWEPFQREPRFAIQVLVLQNLVKICCDTMARRYGPNWREKTLLKAQGADIALDEKRAYGVLHTMGGPAGGGEWIHVPAGCEAPEPHMRFPPYSGPAAVEAPVDRCQYEIDEPETGYGRTDEMDDMEHFMMLKRRVTNNGRLLPDADGCYRRSSSSRGAYRTSSVLSDPRRSHSQHSRANRTARTESSYSSSLANGEGPRPKKTRHDRGPKHSAAEKQKSRRDDNYSIKEDSPKNAAIERE</sequence>
<evidence type="ECO:0000313" key="3">
    <source>
        <dbReference type="Proteomes" id="UP000183809"/>
    </source>
</evidence>
<feature type="compositionally biased region" description="Polar residues" evidence="1">
    <location>
        <begin position="290"/>
        <end position="302"/>
    </location>
</feature>
<protein>
    <submittedName>
        <fullName evidence="2">Transcription elongation factor b polypeptide 3 isoform x2</fullName>
    </submittedName>
</protein>
<evidence type="ECO:0000256" key="1">
    <source>
        <dbReference type="SAM" id="MobiDB-lite"/>
    </source>
</evidence>
<keyword evidence="3" id="KW-1185">Reference proteome</keyword>
<dbReference type="RefSeq" id="XP_020134764.1">
    <property type="nucleotide sequence ID" value="XM_020272300.1"/>
</dbReference>
<accession>A0A1J9RH82</accession>
<comment type="caution">
    <text evidence="2">The sequence shown here is derived from an EMBL/GenBank/DDBJ whole genome shotgun (WGS) entry which is preliminary data.</text>
</comment>
<feature type="compositionally biased region" description="Low complexity" evidence="1">
    <location>
        <begin position="259"/>
        <end position="272"/>
    </location>
</feature>
<dbReference type="AlphaFoldDB" id="A0A1J9RH82"/>
<dbReference type="GeneID" id="31012559"/>
<feature type="compositionally biased region" description="Basic residues" evidence="1">
    <location>
        <begin position="280"/>
        <end position="289"/>
    </location>
</feature>
<evidence type="ECO:0000313" key="2">
    <source>
        <dbReference type="EMBL" id="OJD39777.1"/>
    </source>
</evidence>
<feature type="compositionally biased region" description="Basic and acidic residues" evidence="1">
    <location>
        <begin position="321"/>
        <end position="349"/>
    </location>
</feature>
<dbReference type="OrthoDB" id="10427581at2759"/>
<reference evidence="2 3" key="1">
    <citation type="submission" date="2016-10" db="EMBL/GenBank/DDBJ databases">
        <title>Proteomics and genomics reveal pathogen-plant mechanisms compatible with a hemibiotrophic lifestyle of Diplodia corticola.</title>
        <authorList>
            <person name="Fernandes I."/>
            <person name="De Jonge R."/>
            <person name="Van De Peer Y."/>
            <person name="Devreese B."/>
            <person name="Alves A."/>
            <person name="Esteves A.C."/>
        </authorList>
    </citation>
    <scope>NUCLEOTIDE SEQUENCE [LARGE SCALE GENOMIC DNA]</scope>
    <source>
        <strain evidence="2 3">CBS 112549</strain>
    </source>
</reference>
<keyword evidence="2" id="KW-0251">Elongation factor</keyword>
<feature type="region of interest" description="Disordered" evidence="1">
    <location>
        <begin position="248"/>
        <end position="349"/>
    </location>
</feature>
<organism evidence="2 3">
    <name type="scientific">Diplodia corticola</name>
    <dbReference type="NCBI Taxonomy" id="236234"/>
    <lineage>
        <taxon>Eukaryota</taxon>
        <taxon>Fungi</taxon>
        <taxon>Dikarya</taxon>
        <taxon>Ascomycota</taxon>
        <taxon>Pezizomycotina</taxon>
        <taxon>Dothideomycetes</taxon>
        <taxon>Dothideomycetes incertae sedis</taxon>
        <taxon>Botryosphaeriales</taxon>
        <taxon>Botryosphaeriaceae</taxon>
        <taxon>Diplodia</taxon>
    </lineage>
</organism>
<proteinExistence type="predicted"/>
<dbReference type="Proteomes" id="UP000183809">
    <property type="component" value="Unassembled WGS sequence"/>
</dbReference>
<gene>
    <name evidence="2" type="ORF">BKCO1_2000112</name>
</gene>
<dbReference type="GO" id="GO:0003746">
    <property type="term" value="F:translation elongation factor activity"/>
    <property type="evidence" value="ECO:0007669"/>
    <property type="project" value="UniProtKB-KW"/>
</dbReference>
<keyword evidence="2" id="KW-0648">Protein biosynthesis</keyword>